<reference evidence="2 3" key="1">
    <citation type="submission" date="2019-06" db="EMBL/GenBank/DDBJ databases">
        <title>A chromosomal-level reference genome of Carpinus fangiana (Coryloideae, Betulaceae).</title>
        <authorList>
            <person name="Yang X."/>
            <person name="Wang Z."/>
            <person name="Zhang L."/>
            <person name="Hao G."/>
            <person name="Liu J."/>
            <person name="Yang Y."/>
        </authorList>
    </citation>
    <scope>NUCLEOTIDE SEQUENCE [LARGE SCALE GENOMIC DNA]</scope>
    <source>
        <strain evidence="2">Cfa_2016G</strain>
        <tissue evidence="2">Leaf</tissue>
    </source>
</reference>
<evidence type="ECO:0000256" key="1">
    <source>
        <dbReference type="SAM" id="MobiDB-lite"/>
    </source>
</evidence>
<sequence>MDSTIFHSPNSDFSSESSFGSPESFSWDGLKFDHQSFLPFNENDSEEMLLLGLISKANQETTWESPGIAEGHELRLRRWVFAGGGSQEKALDEKEKYNKQEKQ</sequence>
<organism evidence="2 3">
    <name type="scientific">Carpinus fangiana</name>
    <dbReference type="NCBI Taxonomy" id="176857"/>
    <lineage>
        <taxon>Eukaryota</taxon>
        <taxon>Viridiplantae</taxon>
        <taxon>Streptophyta</taxon>
        <taxon>Embryophyta</taxon>
        <taxon>Tracheophyta</taxon>
        <taxon>Spermatophyta</taxon>
        <taxon>Magnoliopsida</taxon>
        <taxon>eudicotyledons</taxon>
        <taxon>Gunneridae</taxon>
        <taxon>Pentapetalae</taxon>
        <taxon>rosids</taxon>
        <taxon>fabids</taxon>
        <taxon>Fagales</taxon>
        <taxon>Betulaceae</taxon>
        <taxon>Carpinus</taxon>
    </lineage>
</organism>
<accession>A0A5N6L1Y9</accession>
<dbReference type="OrthoDB" id="670255at2759"/>
<proteinExistence type="predicted"/>
<dbReference type="EMBL" id="VIBQ01000068">
    <property type="protein sequence ID" value="KAB8586113.1"/>
    <property type="molecule type" value="Genomic_DNA"/>
</dbReference>
<comment type="caution">
    <text evidence="2">The sequence shown here is derived from an EMBL/GenBank/DDBJ whole genome shotgun (WGS) entry which is preliminary data.</text>
</comment>
<dbReference type="Proteomes" id="UP000327013">
    <property type="component" value="Unassembled WGS sequence"/>
</dbReference>
<evidence type="ECO:0000313" key="2">
    <source>
        <dbReference type="EMBL" id="KAB8586113.1"/>
    </source>
</evidence>
<evidence type="ECO:0000313" key="3">
    <source>
        <dbReference type="Proteomes" id="UP000327013"/>
    </source>
</evidence>
<feature type="region of interest" description="Disordered" evidence="1">
    <location>
        <begin position="1"/>
        <end position="24"/>
    </location>
</feature>
<keyword evidence="3" id="KW-1185">Reference proteome</keyword>
<gene>
    <name evidence="2" type="ORF">FH972_025768</name>
</gene>
<protein>
    <submittedName>
        <fullName evidence="2">Uncharacterized protein</fullName>
    </submittedName>
</protein>
<name>A0A5N6L1Y9_9ROSI</name>
<dbReference type="AlphaFoldDB" id="A0A5N6L1Y9"/>